<dbReference type="EMBL" id="MZGX01000011">
    <property type="protein sequence ID" value="OPX44161.1"/>
    <property type="molecule type" value="Genomic_DNA"/>
</dbReference>
<keyword evidence="1" id="KW-0812">Transmembrane</keyword>
<keyword evidence="3" id="KW-1185">Reference proteome</keyword>
<dbReference type="Proteomes" id="UP000191554">
    <property type="component" value="Unassembled WGS sequence"/>
</dbReference>
<reference evidence="2 3" key="1">
    <citation type="submission" date="2017-03" db="EMBL/GenBank/DDBJ databases">
        <title>Genome sequence of Clostridium hungatei DSM 14427.</title>
        <authorList>
            <person name="Poehlein A."/>
            <person name="Daniel R."/>
        </authorList>
    </citation>
    <scope>NUCLEOTIDE SEQUENCE [LARGE SCALE GENOMIC DNA]</scope>
    <source>
        <strain evidence="2 3">DSM 14427</strain>
    </source>
</reference>
<evidence type="ECO:0000256" key="1">
    <source>
        <dbReference type="SAM" id="Phobius"/>
    </source>
</evidence>
<feature type="transmembrane region" description="Helical" evidence="1">
    <location>
        <begin position="6"/>
        <end position="24"/>
    </location>
</feature>
<comment type="caution">
    <text evidence="2">The sequence shown here is derived from an EMBL/GenBank/DDBJ whole genome shotgun (WGS) entry which is preliminary data.</text>
</comment>
<evidence type="ECO:0000313" key="2">
    <source>
        <dbReference type="EMBL" id="OPX44161.1"/>
    </source>
</evidence>
<dbReference type="RefSeq" id="WP_080064393.1">
    <property type="nucleotide sequence ID" value="NZ_MZGX01000011.1"/>
</dbReference>
<dbReference type="AlphaFoldDB" id="A0A1V4SLQ3"/>
<protein>
    <submittedName>
        <fullName evidence="2">Uncharacterized protein</fullName>
    </submittedName>
</protein>
<accession>A0A1V4SLQ3</accession>
<sequence>MKKKLLWIIIPLILIVSISVLLFIQIKYPKKTFSELLGTNESNITKVLMVNSFTGHRIETTNKEKIKELVNLLNNRTYRKDFKQTNRTGYLYAYDFYSEDKMLFRIVGGGDYVYIFNKERTIDAFYDVSKEISISSIEHWFNSIPSKK</sequence>
<keyword evidence="1" id="KW-1133">Transmembrane helix</keyword>
<evidence type="ECO:0000313" key="3">
    <source>
        <dbReference type="Proteomes" id="UP000191554"/>
    </source>
</evidence>
<keyword evidence="1" id="KW-0472">Membrane</keyword>
<dbReference type="OrthoDB" id="2868629at2"/>
<gene>
    <name evidence="2" type="ORF">CLHUN_19600</name>
</gene>
<organism evidence="2 3">
    <name type="scientific">Ruminiclostridium hungatei</name>
    <name type="common">Clostridium hungatei</name>
    <dbReference type="NCBI Taxonomy" id="48256"/>
    <lineage>
        <taxon>Bacteria</taxon>
        <taxon>Bacillati</taxon>
        <taxon>Bacillota</taxon>
        <taxon>Clostridia</taxon>
        <taxon>Eubacteriales</taxon>
        <taxon>Oscillospiraceae</taxon>
        <taxon>Ruminiclostridium</taxon>
    </lineage>
</organism>
<name>A0A1V4SLQ3_RUMHU</name>
<proteinExistence type="predicted"/>